<dbReference type="SMART" id="SM00345">
    <property type="entry name" value="HTH_GNTR"/>
    <property type="match status" value="1"/>
</dbReference>
<evidence type="ECO:0000256" key="3">
    <source>
        <dbReference type="ARBA" id="ARBA00023163"/>
    </source>
</evidence>
<name>A0ABM9X1U7_9RHOB</name>
<sequence length="278" mass="31211">MFIACLPNTNLQPVLYTERNTGLNANQLIFSYGPSTIGFDVDLSGFRNQMQTAPATVERNYLQLKEMAVNYDLKPDSRLNETELAKKLATSRTPLREALNRLVAEGFFTFRSGKGFFCRSLNPIGIMHLYEARAAIECEAASLAAHRADPTKLTELEQFLDESKANYTPGTSPTELLRMDEAFHVGLTSLTGNTEMIRLLENVNDRIRFIRLIDLRTLAEKNGGEVVTIRPHAEILRAVKQGDSEAARQAMVQHLTKRLEAVTENVRNAFAELYTPDD</sequence>
<dbReference type="PRINTS" id="PR00035">
    <property type="entry name" value="HTHGNTR"/>
</dbReference>
<keyword evidence="6" id="KW-1185">Reference proteome</keyword>
<dbReference type="Pfam" id="PF00392">
    <property type="entry name" value="GntR"/>
    <property type="match status" value="1"/>
</dbReference>
<dbReference type="InterPro" id="IPR008920">
    <property type="entry name" value="TF_FadR/GntR_C"/>
</dbReference>
<evidence type="ECO:0000256" key="2">
    <source>
        <dbReference type="ARBA" id="ARBA00023125"/>
    </source>
</evidence>
<organism evidence="5 6">
    <name type="scientific">Sulfitobacter indolifex HEL-45</name>
    <dbReference type="NCBI Taxonomy" id="391624"/>
    <lineage>
        <taxon>Bacteria</taxon>
        <taxon>Pseudomonadati</taxon>
        <taxon>Pseudomonadota</taxon>
        <taxon>Alphaproteobacteria</taxon>
        <taxon>Rhodobacterales</taxon>
        <taxon>Roseobacteraceae</taxon>
        <taxon>Sulfitobacter</taxon>
    </lineage>
</organism>
<evidence type="ECO:0000313" key="6">
    <source>
        <dbReference type="Proteomes" id="UP000003257"/>
    </source>
</evidence>
<dbReference type="CDD" id="cd07377">
    <property type="entry name" value="WHTH_GntR"/>
    <property type="match status" value="1"/>
</dbReference>
<reference evidence="5 6" key="1">
    <citation type="submission" date="2007-11" db="EMBL/GenBank/DDBJ databases">
        <authorList>
            <person name="Wagner-Dobler I."/>
            <person name="Ferriera S."/>
            <person name="Johnson J."/>
            <person name="Kravitz S."/>
            <person name="Beeson K."/>
            <person name="Sutton G."/>
            <person name="Rogers Y.-H."/>
            <person name="Friedman R."/>
            <person name="Frazier M."/>
            <person name="Venter J.C."/>
        </authorList>
    </citation>
    <scope>NUCLEOTIDE SEQUENCE [LARGE SCALE GENOMIC DNA]</scope>
    <source>
        <strain evidence="5 6">HEL-45</strain>
    </source>
</reference>
<dbReference type="SUPFAM" id="SSF48008">
    <property type="entry name" value="GntR ligand-binding domain-like"/>
    <property type="match status" value="1"/>
</dbReference>
<dbReference type="Gene3D" id="1.10.10.10">
    <property type="entry name" value="Winged helix-like DNA-binding domain superfamily/Winged helix DNA-binding domain"/>
    <property type="match status" value="1"/>
</dbReference>
<dbReference type="Proteomes" id="UP000003257">
    <property type="component" value="Unassembled WGS sequence"/>
</dbReference>
<feature type="domain" description="HTH gntR-type" evidence="4">
    <location>
        <begin position="54"/>
        <end position="121"/>
    </location>
</feature>
<keyword evidence="3" id="KW-0804">Transcription</keyword>
<dbReference type="InterPro" id="IPR000524">
    <property type="entry name" value="Tscrpt_reg_HTH_GntR"/>
</dbReference>
<gene>
    <name evidence="5" type="ORF">OIHEL45_19836</name>
</gene>
<evidence type="ECO:0000259" key="4">
    <source>
        <dbReference type="PROSITE" id="PS50949"/>
    </source>
</evidence>
<dbReference type="PROSITE" id="PS50949">
    <property type="entry name" value="HTH_GNTR"/>
    <property type="match status" value="1"/>
</dbReference>
<dbReference type="InterPro" id="IPR036390">
    <property type="entry name" value="WH_DNA-bd_sf"/>
</dbReference>
<dbReference type="PANTHER" id="PTHR43537">
    <property type="entry name" value="TRANSCRIPTIONAL REGULATOR, GNTR FAMILY"/>
    <property type="match status" value="1"/>
</dbReference>
<dbReference type="InterPro" id="IPR036388">
    <property type="entry name" value="WH-like_DNA-bd_sf"/>
</dbReference>
<keyword evidence="2" id="KW-0238">DNA-binding</keyword>
<comment type="caution">
    <text evidence="5">The sequence shown here is derived from an EMBL/GenBank/DDBJ whole genome shotgun (WGS) entry which is preliminary data.</text>
</comment>
<dbReference type="Pfam" id="PF07729">
    <property type="entry name" value="FCD"/>
    <property type="match status" value="1"/>
</dbReference>
<proteinExistence type="predicted"/>
<dbReference type="SMART" id="SM00895">
    <property type="entry name" value="FCD"/>
    <property type="match status" value="1"/>
</dbReference>
<protein>
    <submittedName>
        <fullName evidence="5">Transcriptional regulator, GntR family protein</fullName>
    </submittedName>
</protein>
<keyword evidence="1" id="KW-0805">Transcription regulation</keyword>
<dbReference type="EMBL" id="ABID01000019">
    <property type="protein sequence ID" value="EDQ03406.1"/>
    <property type="molecule type" value="Genomic_DNA"/>
</dbReference>
<evidence type="ECO:0000313" key="5">
    <source>
        <dbReference type="EMBL" id="EDQ03406.1"/>
    </source>
</evidence>
<evidence type="ECO:0000256" key="1">
    <source>
        <dbReference type="ARBA" id="ARBA00023015"/>
    </source>
</evidence>
<dbReference type="PANTHER" id="PTHR43537:SF45">
    <property type="entry name" value="GNTR FAMILY REGULATORY PROTEIN"/>
    <property type="match status" value="1"/>
</dbReference>
<dbReference type="SUPFAM" id="SSF46785">
    <property type="entry name" value="Winged helix' DNA-binding domain"/>
    <property type="match status" value="1"/>
</dbReference>
<dbReference type="InterPro" id="IPR011711">
    <property type="entry name" value="GntR_C"/>
</dbReference>
<dbReference type="Gene3D" id="1.20.120.530">
    <property type="entry name" value="GntR ligand-binding domain-like"/>
    <property type="match status" value="1"/>
</dbReference>
<accession>A0ABM9X1U7</accession>